<proteinExistence type="predicted"/>
<dbReference type="Proteomes" id="UP001153331">
    <property type="component" value="Unassembled WGS sequence"/>
</dbReference>
<gene>
    <name evidence="1" type="ORF">OPT61_g10239</name>
</gene>
<protein>
    <submittedName>
        <fullName evidence="1">Uncharacterized protein</fullName>
    </submittedName>
</protein>
<evidence type="ECO:0000313" key="1">
    <source>
        <dbReference type="EMBL" id="KAJ8105340.1"/>
    </source>
</evidence>
<name>A0ACC2HQP5_9PLEO</name>
<evidence type="ECO:0000313" key="2">
    <source>
        <dbReference type="Proteomes" id="UP001153331"/>
    </source>
</evidence>
<comment type="caution">
    <text evidence="1">The sequence shown here is derived from an EMBL/GenBank/DDBJ whole genome shotgun (WGS) entry which is preliminary data.</text>
</comment>
<accession>A0ACC2HQP5</accession>
<organism evidence="1 2">
    <name type="scientific">Boeremia exigua</name>
    <dbReference type="NCBI Taxonomy" id="749465"/>
    <lineage>
        <taxon>Eukaryota</taxon>
        <taxon>Fungi</taxon>
        <taxon>Dikarya</taxon>
        <taxon>Ascomycota</taxon>
        <taxon>Pezizomycotina</taxon>
        <taxon>Dothideomycetes</taxon>
        <taxon>Pleosporomycetidae</taxon>
        <taxon>Pleosporales</taxon>
        <taxon>Pleosporineae</taxon>
        <taxon>Didymellaceae</taxon>
        <taxon>Boeremia</taxon>
    </lineage>
</organism>
<sequence>MLRAGMAGNTAGLGCSGVVLSREACSGQGAVESLRRLPNSEKDAVPTRSARVPSPAMLWSLKSTNDGFDSIRTHWASRINAKGTLRLSLGRLRTQLHTTRCVLLTGSPLAAFEELLLPCAKAWLNLPGATLDGSSWTVD</sequence>
<reference evidence="1" key="1">
    <citation type="submission" date="2022-11" db="EMBL/GenBank/DDBJ databases">
        <title>Genome Sequence of Boeremia exigua.</title>
        <authorList>
            <person name="Buettner E."/>
        </authorList>
    </citation>
    <scope>NUCLEOTIDE SEQUENCE</scope>
    <source>
        <strain evidence="1">CU02</strain>
    </source>
</reference>
<dbReference type="EMBL" id="JAPHNI010001546">
    <property type="protein sequence ID" value="KAJ8105340.1"/>
    <property type="molecule type" value="Genomic_DNA"/>
</dbReference>
<keyword evidence="2" id="KW-1185">Reference proteome</keyword>